<dbReference type="EMBL" id="NEVL01000003">
    <property type="protein sequence ID" value="OZI36563.1"/>
    <property type="molecule type" value="Genomic_DNA"/>
</dbReference>
<dbReference type="GO" id="GO:0016491">
    <property type="term" value="F:oxidoreductase activity"/>
    <property type="evidence" value="ECO:0007669"/>
    <property type="project" value="TreeGrafter"/>
</dbReference>
<proteinExistence type="predicted"/>
<accession>A0A261SJP9</accession>
<dbReference type="PANTHER" id="PTHR33336:SF3">
    <property type="entry name" value="ABM DOMAIN-CONTAINING PROTEIN"/>
    <property type="match status" value="1"/>
</dbReference>
<dbReference type="InterPro" id="IPR050744">
    <property type="entry name" value="AI-2_Isomerase_LsrG"/>
</dbReference>
<evidence type="ECO:0000313" key="2">
    <source>
        <dbReference type="EMBL" id="OZI36563.1"/>
    </source>
</evidence>
<dbReference type="Proteomes" id="UP000217005">
    <property type="component" value="Unassembled WGS sequence"/>
</dbReference>
<dbReference type="SUPFAM" id="SSF54909">
    <property type="entry name" value="Dimeric alpha+beta barrel"/>
    <property type="match status" value="1"/>
</dbReference>
<dbReference type="InterPro" id="IPR007138">
    <property type="entry name" value="ABM_dom"/>
</dbReference>
<sequence>MQEPVDLVVSFEAAAGQGDALFAVLQALQAGSVQEPGCLTYDLARSDGNPDVFFLVEMWTSAQALQEHQRTPHFVEGVAAIGRLGAKVEQHAVHWTPRPLRG</sequence>
<comment type="caution">
    <text evidence="2">The sequence shown here is derived from an EMBL/GenBank/DDBJ whole genome shotgun (WGS) entry which is preliminary data.</text>
</comment>
<reference evidence="2 3" key="1">
    <citation type="submission" date="2017-05" db="EMBL/GenBank/DDBJ databases">
        <title>Complete and WGS of Bordetella genogroups.</title>
        <authorList>
            <person name="Spilker T."/>
            <person name="LiPuma J."/>
        </authorList>
    </citation>
    <scope>NUCLEOTIDE SEQUENCE [LARGE SCALE GENOMIC DNA]</scope>
    <source>
        <strain evidence="2 3">AU17610</strain>
    </source>
</reference>
<dbReference type="Gene3D" id="3.30.70.100">
    <property type="match status" value="1"/>
</dbReference>
<dbReference type="OrthoDB" id="9812192at2"/>
<evidence type="ECO:0000259" key="1">
    <source>
        <dbReference type="PROSITE" id="PS51725"/>
    </source>
</evidence>
<dbReference type="PANTHER" id="PTHR33336">
    <property type="entry name" value="QUINOL MONOOXYGENASE YGIN-RELATED"/>
    <property type="match status" value="1"/>
</dbReference>
<dbReference type="Pfam" id="PF03992">
    <property type="entry name" value="ABM"/>
    <property type="match status" value="1"/>
</dbReference>
<dbReference type="PROSITE" id="PS51725">
    <property type="entry name" value="ABM"/>
    <property type="match status" value="1"/>
</dbReference>
<protein>
    <recommendedName>
        <fullName evidence="1">ABM domain-containing protein</fullName>
    </recommendedName>
</protein>
<feature type="domain" description="ABM" evidence="1">
    <location>
        <begin position="5"/>
        <end position="93"/>
    </location>
</feature>
<dbReference type="InterPro" id="IPR011008">
    <property type="entry name" value="Dimeric_a/b-barrel"/>
</dbReference>
<dbReference type="AlphaFoldDB" id="A0A261SJP9"/>
<organism evidence="2 3">
    <name type="scientific">Bordetella genomosp. 1</name>
    <dbReference type="NCBI Taxonomy" id="1395607"/>
    <lineage>
        <taxon>Bacteria</taxon>
        <taxon>Pseudomonadati</taxon>
        <taxon>Pseudomonadota</taxon>
        <taxon>Betaproteobacteria</taxon>
        <taxon>Burkholderiales</taxon>
        <taxon>Alcaligenaceae</taxon>
        <taxon>Bordetella</taxon>
    </lineage>
</organism>
<gene>
    <name evidence="2" type="ORF">CEG14_16420</name>
</gene>
<dbReference type="RefSeq" id="WP_094827367.1">
    <property type="nucleotide sequence ID" value="NZ_NEVL01000003.1"/>
</dbReference>
<dbReference type="GO" id="GO:0005829">
    <property type="term" value="C:cytosol"/>
    <property type="evidence" value="ECO:0007669"/>
    <property type="project" value="TreeGrafter"/>
</dbReference>
<name>A0A261SJP9_9BORD</name>
<evidence type="ECO:0000313" key="3">
    <source>
        <dbReference type="Proteomes" id="UP000217005"/>
    </source>
</evidence>